<dbReference type="InterPro" id="IPR012334">
    <property type="entry name" value="Pectin_lyas_fold"/>
</dbReference>
<dbReference type="SUPFAM" id="SSF51126">
    <property type="entry name" value="Pectin lyase-like"/>
    <property type="match status" value="1"/>
</dbReference>
<dbReference type="Gene3D" id="2.160.20.10">
    <property type="entry name" value="Single-stranded right-handed beta-helix, Pectin lyase-like"/>
    <property type="match status" value="1"/>
</dbReference>
<evidence type="ECO:0000259" key="3">
    <source>
        <dbReference type="Pfam" id="PF12708"/>
    </source>
</evidence>
<keyword evidence="5" id="KW-1185">Reference proteome</keyword>
<feature type="transmembrane region" description="Helical" evidence="2">
    <location>
        <begin position="27"/>
        <end position="46"/>
    </location>
</feature>
<gene>
    <name evidence="4" type="ORF">HZY91_00590</name>
</gene>
<name>A0ABS0LMJ9_9LACT</name>
<dbReference type="InterPro" id="IPR011050">
    <property type="entry name" value="Pectin_lyase_fold/virulence"/>
</dbReference>
<evidence type="ECO:0000313" key="4">
    <source>
        <dbReference type="EMBL" id="MBG9985386.1"/>
    </source>
</evidence>
<sequence length="528" mass="58825">MKQKQQNLLKSQDKFSNSKFKKRQLKYFVYSLVLVGLIYLIFSQTVNADKYIEPRESAVLTTDIKDLEGIKTKDLVKDFGAKPNDSKDDSAALTAALKEAKKEPLKLTIPKGEYLSTGAVNVEATDIKGLYVQGDGAVFKPKNPMINPPENYFLKLYLAKDNVGVKIEGITIDGSLNPQDLFFTLEKQSEVYELPLQRGILISGAEEIVVTNTEFKNMYGGYGLLIEHYKNVNISNLTFDNVGGDDITDSFGMALYFGGHEGDAEINIDKVHSNGMLSEKDPSYTAWIGVVLENGSIQSQNRDQWILDKNTTVNITNSTFNNYETTFHVESMAGNVYWNADNIETTAKDYFIMAGVNGEFRERSNRINMKMTPWGRNDVVHGLYYTEKERDDNISGNNKFSMYNSKIEYLTIDGKSAPVATSYGDSVKAKYVGTSFMNVPSKLVTNASGEFINSIINLDNNSTETAESLLKGPFSEPNVQSVKFKGKTKVTKGTDDVTKGTLDPKWYVPSGREAPELKEPMGHAEISN</sequence>
<reference evidence="4 5" key="1">
    <citation type="submission" date="2020-07" db="EMBL/GenBank/DDBJ databases">
        <title>Facklamia lactis sp. nov., isolated from raw milk.</title>
        <authorList>
            <person name="Doll E.V."/>
            <person name="Huptas C."/>
            <person name="Staib L."/>
            <person name="Wenning M."/>
            <person name="Scherer S."/>
        </authorList>
    </citation>
    <scope>NUCLEOTIDE SEQUENCE [LARGE SCALE GENOMIC DNA]</scope>
    <source>
        <strain evidence="4 5">DSM 111018</strain>
    </source>
</reference>
<feature type="domain" description="Rhamnogalacturonase A/B/Epimerase-like pectate lyase" evidence="3">
    <location>
        <begin position="76"/>
        <end position="129"/>
    </location>
</feature>
<evidence type="ECO:0000256" key="2">
    <source>
        <dbReference type="SAM" id="Phobius"/>
    </source>
</evidence>
<dbReference type="RefSeq" id="WP_197113518.1">
    <property type="nucleotide sequence ID" value="NZ_JACBXQ010000001.1"/>
</dbReference>
<organism evidence="4 5">
    <name type="scientific">Facklamia lactis</name>
    <dbReference type="NCBI Taxonomy" id="2749967"/>
    <lineage>
        <taxon>Bacteria</taxon>
        <taxon>Bacillati</taxon>
        <taxon>Bacillota</taxon>
        <taxon>Bacilli</taxon>
        <taxon>Lactobacillales</taxon>
        <taxon>Aerococcaceae</taxon>
        <taxon>Facklamia</taxon>
    </lineage>
</organism>
<accession>A0ABS0LMJ9</accession>
<dbReference type="InterPro" id="IPR024535">
    <property type="entry name" value="RHGA/B-epi-like_pectate_lyase"/>
</dbReference>
<evidence type="ECO:0000256" key="1">
    <source>
        <dbReference type="SAM" id="MobiDB-lite"/>
    </source>
</evidence>
<keyword evidence="2" id="KW-0812">Transmembrane</keyword>
<dbReference type="Proteomes" id="UP000721415">
    <property type="component" value="Unassembled WGS sequence"/>
</dbReference>
<protein>
    <recommendedName>
        <fullName evidence="3">Rhamnogalacturonase A/B/Epimerase-like pectate lyase domain-containing protein</fullName>
    </recommendedName>
</protein>
<keyword evidence="2" id="KW-0472">Membrane</keyword>
<dbReference type="EMBL" id="JACBXQ010000001">
    <property type="protein sequence ID" value="MBG9985386.1"/>
    <property type="molecule type" value="Genomic_DNA"/>
</dbReference>
<feature type="region of interest" description="Disordered" evidence="1">
    <location>
        <begin position="501"/>
        <end position="528"/>
    </location>
</feature>
<dbReference type="Pfam" id="PF12708">
    <property type="entry name" value="Pect-lyase_RHGA_epim"/>
    <property type="match status" value="1"/>
</dbReference>
<keyword evidence="2" id="KW-1133">Transmembrane helix</keyword>
<evidence type="ECO:0000313" key="5">
    <source>
        <dbReference type="Proteomes" id="UP000721415"/>
    </source>
</evidence>
<comment type="caution">
    <text evidence="4">The sequence shown here is derived from an EMBL/GenBank/DDBJ whole genome shotgun (WGS) entry which is preliminary data.</text>
</comment>
<feature type="compositionally biased region" description="Basic and acidic residues" evidence="1">
    <location>
        <begin position="513"/>
        <end position="522"/>
    </location>
</feature>
<proteinExistence type="predicted"/>